<protein>
    <submittedName>
        <fullName evidence="3">ABC transporter substrate-binding protein</fullName>
    </submittedName>
</protein>
<dbReference type="AlphaFoldDB" id="A0AA41YKM3"/>
<dbReference type="Proteomes" id="UP001165679">
    <property type="component" value="Unassembled WGS sequence"/>
</dbReference>
<keyword evidence="4" id="KW-1185">Reference proteome</keyword>
<dbReference type="GO" id="GO:0030288">
    <property type="term" value="C:outer membrane-bounded periplasmic space"/>
    <property type="evidence" value="ECO:0007669"/>
    <property type="project" value="TreeGrafter"/>
</dbReference>
<proteinExistence type="predicted"/>
<name>A0AA41YKM3_9PROT</name>
<sequence length="367" mass="39377">MTFDRRFILKSGLAVASTSLFGTGRAFAAGPNVPAALAAAAKKEGQINVIALPRDWANWGVTMDRFQALYGVKLDSANPDGSSAEELQAIRSLKNQQRAPDVVDVGPAFAISGTKEKLYAPYKVATWNEIPDDVKHKDGFWYGDYYGVTSFAVNKSVVKNVPQTWADLKKPEYKGMIALNGNPLAAGAAIGAVYAAALANGGSFDNINPGIEFFGELAKLGNLNPAAATPASLVAGQTPIALNWDYLSLGYKKANEGKVDIDVLVPRDAPPFGNYYCMAISAYAPHPNTAKLWMEYVYSDEGQLAFLGGFAHPIRFNSLVAAGKVPDAVLKTLPPAEAYKNIKFATPDQADKAKKALTDNWPRVVKI</sequence>
<dbReference type="RefSeq" id="WP_264712972.1">
    <property type="nucleotide sequence ID" value="NZ_JAPDNT010000003.1"/>
</dbReference>
<dbReference type="GO" id="GO:0015888">
    <property type="term" value="P:thiamine transport"/>
    <property type="evidence" value="ECO:0007669"/>
    <property type="project" value="TreeGrafter"/>
</dbReference>
<keyword evidence="1 2" id="KW-0732">Signal</keyword>
<dbReference type="SUPFAM" id="SSF53850">
    <property type="entry name" value="Periplasmic binding protein-like II"/>
    <property type="match status" value="1"/>
</dbReference>
<reference evidence="3" key="2">
    <citation type="submission" date="2022-10" db="EMBL/GenBank/DDBJ databases">
        <authorList>
            <person name="Trinh H.N."/>
        </authorList>
    </citation>
    <scope>NUCLEOTIDE SEQUENCE</scope>
    <source>
        <strain evidence="3">RN2-1</strain>
    </source>
</reference>
<dbReference type="EMBL" id="JAPDNT010000003">
    <property type="protein sequence ID" value="MCW3474345.1"/>
    <property type="molecule type" value="Genomic_DNA"/>
</dbReference>
<feature type="chain" id="PRO_5041327485" evidence="2">
    <location>
        <begin position="29"/>
        <end position="367"/>
    </location>
</feature>
<dbReference type="PROSITE" id="PS51318">
    <property type="entry name" value="TAT"/>
    <property type="match status" value="1"/>
</dbReference>
<reference evidence="3" key="1">
    <citation type="submission" date="2022-09" db="EMBL/GenBank/DDBJ databases">
        <title>Rhodovastum sp. nov. RN2-1 isolated from soil in Seongnam, South Korea.</title>
        <authorList>
            <person name="Le N.T."/>
        </authorList>
    </citation>
    <scope>NUCLEOTIDE SEQUENCE</scope>
    <source>
        <strain evidence="3">RN2-1</strain>
    </source>
</reference>
<evidence type="ECO:0000256" key="1">
    <source>
        <dbReference type="ARBA" id="ARBA00022729"/>
    </source>
</evidence>
<comment type="caution">
    <text evidence="3">The sequence shown here is derived from an EMBL/GenBank/DDBJ whole genome shotgun (WGS) entry which is preliminary data.</text>
</comment>
<feature type="signal peptide" evidence="2">
    <location>
        <begin position="1"/>
        <end position="28"/>
    </location>
</feature>
<dbReference type="PANTHER" id="PTHR30006">
    <property type="entry name" value="THIAMINE-BINDING PERIPLASMIC PROTEIN-RELATED"/>
    <property type="match status" value="1"/>
</dbReference>
<evidence type="ECO:0000313" key="3">
    <source>
        <dbReference type="EMBL" id="MCW3474345.1"/>
    </source>
</evidence>
<organism evidence="3 4">
    <name type="scientific">Limobrevibacterium gyesilva</name>
    <dbReference type="NCBI Taxonomy" id="2991712"/>
    <lineage>
        <taxon>Bacteria</taxon>
        <taxon>Pseudomonadati</taxon>
        <taxon>Pseudomonadota</taxon>
        <taxon>Alphaproteobacteria</taxon>
        <taxon>Acetobacterales</taxon>
        <taxon>Acetobacteraceae</taxon>
        <taxon>Limobrevibacterium</taxon>
    </lineage>
</organism>
<dbReference type="InterPro" id="IPR006311">
    <property type="entry name" value="TAT_signal"/>
</dbReference>
<evidence type="ECO:0000256" key="2">
    <source>
        <dbReference type="SAM" id="SignalP"/>
    </source>
</evidence>
<gene>
    <name evidence="3" type="ORF">OL599_07100</name>
</gene>
<evidence type="ECO:0000313" key="4">
    <source>
        <dbReference type="Proteomes" id="UP001165679"/>
    </source>
</evidence>
<dbReference type="Pfam" id="PF13343">
    <property type="entry name" value="SBP_bac_6"/>
    <property type="match status" value="1"/>
</dbReference>
<dbReference type="Gene3D" id="3.40.190.10">
    <property type="entry name" value="Periplasmic binding protein-like II"/>
    <property type="match status" value="2"/>
</dbReference>
<dbReference type="PANTHER" id="PTHR30006:SF2">
    <property type="entry name" value="ABC TRANSPORTER SUBSTRATE-BINDING PROTEIN"/>
    <property type="match status" value="1"/>
</dbReference>
<dbReference type="GO" id="GO:0030976">
    <property type="term" value="F:thiamine pyrophosphate binding"/>
    <property type="evidence" value="ECO:0007669"/>
    <property type="project" value="TreeGrafter"/>
</dbReference>
<dbReference type="GO" id="GO:0030975">
    <property type="term" value="F:thiamine binding"/>
    <property type="evidence" value="ECO:0007669"/>
    <property type="project" value="TreeGrafter"/>
</dbReference>
<accession>A0AA41YKM3</accession>